<evidence type="ECO:0000256" key="5">
    <source>
        <dbReference type="SAM" id="MobiDB-lite"/>
    </source>
</evidence>
<geneLocation type="plasmid" evidence="6 7">
    <name>unnamed1</name>
</geneLocation>
<dbReference type="Pfam" id="PF05544">
    <property type="entry name" value="Pro_racemase"/>
    <property type="match status" value="1"/>
</dbReference>
<evidence type="ECO:0000256" key="4">
    <source>
        <dbReference type="ARBA" id="ARBA00039135"/>
    </source>
</evidence>
<keyword evidence="7" id="KW-1185">Reference proteome</keyword>
<dbReference type="RefSeq" id="WP_265684704.1">
    <property type="nucleotide sequence ID" value="NZ_CP120864.1"/>
</dbReference>
<reference evidence="6 7" key="1">
    <citation type="submission" date="2023-03" db="EMBL/GenBank/DDBJ databases">
        <title>Roseibium porphyridii sp. nov. and Roseibium rhodosorbium sp. nov. isolated from marine algae, Porphyridium cruentum and Rhodosorus marinus, respectively.</title>
        <authorList>
            <person name="Lee M.W."/>
            <person name="Choi B.J."/>
            <person name="Lee J.K."/>
            <person name="Choi D.G."/>
            <person name="Baek J.H."/>
            <person name="Bayburt H."/>
            <person name="Kim J.M."/>
            <person name="Han D.M."/>
            <person name="Kim K.H."/>
            <person name="Jeon C.O."/>
        </authorList>
    </citation>
    <scope>NUCLEOTIDE SEQUENCE [LARGE SCALE GENOMIC DNA]</scope>
    <source>
        <strain evidence="6 7">KMA01</strain>
        <plasmid evidence="6 7">unnamed1</plasmid>
    </source>
</reference>
<feature type="region of interest" description="Disordered" evidence="5">
    <location>
        <begin position="1"/>
        <end position="23"/>
    </location>
</feature>
<dbReference type="EC" id="5.1.1.8" evidence="4"/>
<comment type="similarity">
    <text evidence="1">Belongs to the proline racemase family.</text>
</comment>
<dbReference type="SUPFAM" id="SSF54506">
    <property type="entry name" value="Diaminopimelate epimerase-like"/>
    <property type="match status" value="1"/>
</dbReference>
<gene>
    <name evidence="6" type="ORF">K1718_27205</name>
</gene>
<sequence length="310" mass="32687">MRIVDSHTAGEPTRVVIEGGPDLGSGPLPERAARLEADYIDFCASVVLEPRGHDAIIGALLVPPTREDCATGVIYFNNLQNLGMCGHATIGLAVTLAYMNRIGPGVHKFETPVGVVDVDLLDANTVSVTNVESYRLAKDVAIEVEGFGTITGDVAWGGNWFFLVKDSPLAITGSNIRALTDLTLKIRTGLENAGVTGAEGAWIDHIELFGPPAEATANSRNFVLCPGGAYDRSPCGTGCSAKLACLAEDGLLAAGEAWRQESVVGSTYDISYQPGRNGGVIPQVRGQAFVTSDARLIFEPGDPYKSGIRL</sequence>
<comment type="catalytic activity">
    <reaction evidence="3">
        <text>trans-4-hydroxy-L-proline = cis-4-hydroxy-D-proline</text>
        <dbReference type="Rhea" id="RHEA:21152"/>
        <dbReference type="ChEBI" id="CHEBI:57690"/>
        <dbReference type="ChEBI" id="CHEBI:58375"/>
        <dbReference type="EC" id="5.1.1.8"/>
    </reaction>
</comment>
<dbReference type="PIRSF" id="PIRSF029792">
    <property type="entry name" value="Pro_racemase"/>
    <property type="match status" value="1"/>
</dbReference>
<evidence type="ECO:0000256" key="2">
    <source>
        <dbReference type="ARBA" id="ARBA00023235"/>
    </source>
</evidence>
<evidence type="ECO:0000256" key="1">
    <source>
        <dbReference type="ARBA" id="ARBA00007529"/>
    </source>
</evidence>
<dbReference type="Proteomes" id="UP001209803">
    <property type="component" value="Plasmid unnamed1"/>
</dbReference>
<organism evidence="6 7">
    <name type="scientific">Roseibium porphyridii</name>
    <dbReference type="NCBI Taxonomy" id="2866279"/>
    <lineage>
        <taxon>Bacteria</taxon>
        <taxon>Pseudomonadati</taxon>
        <taxon>Pseudomonadota</taxon>
        <taxon>Alphaproteobacteria</taxon>
        <taxon>Hyphomicrobiales</taxon>
        <taxon>Stappiaceae</taxon>
        <taxon>Roseibium</taxon>
    </lineage>
</organism>
<protein>
    <recommendedName>
        <fullName evidence="4">4-hydroxyproline epimerase</fullName>
        <ecNumber evidence="4">5.1.1.8</ecNumber>
    </recommendedName>
</protein>
<dbReference type="EMBL" id="CP120864">
    <property type="protein sequence ID" value="WFE92626.1"/>
    <property type="molecule type" value="Genomic_DNA"/>
</dbReference>
<accession>A0ABY8FBC0</accession>
<evidence type="ECO:0000256" key="3">
    <source>
        <dbReference type="ARBA" id="ARBA00035826"/>
    </source>
</evidence>
<evidence type="ECO:0000313" key="6">
    <source>
        <dbReference type="EMBL" id="WFE92626.1"/>
    </source>
</evidence>
<dbReference type="PANTHER" id="PTHR33442:SF1">
    <property type="entry name" value="TRANS-3-HYDROXY-L-PROLINE DEHYDRATASE"/>
    <property type="match status" value="1"/>
</dbReference>
<evidence type="ECO:0000313" key="7">
    <source>
        <dbReference type="Proteomes" id="UP001209803"/>
    </source>
</evidence>
<dbReference type="PANTHER" id="PTHR33442">
    <property type="entry name" value="TRANS-3-HYDROXY-L-PROLINE DEHYDRATASE"/>
    <property type="match status" value="1"/>
</dbReference>
<proteinExistence type="inferred from homology"/>
<dbReference type="InterPro" id="IPR008794">
    <property type="entry name" value="Pro_racemase_fam"/>
</dbReference>
<keyword evidence="6" id="KW-0614">Plasmid</keyword>
<dbReference type="Gene3D" id="3.10.310.10">
    <property type="entry name" value="Diaminopimelate Epimerase, Chain A, domain 1"/>
    <property type="match status" value="2"/>
</dbReference>
<name>A0ABY8FBC0_9HYPH</name>
<dbReference type="SFLD" id="SFLDS00028">
    <property type="entry name" value="Proline_Racemase"/>
    <property type="match status" value="1"/>
</dbReference>
<keyword evidence="2" id="KW-0413">Isomerase</keyword>